<evidence type="ECO:0000313" key="2">
    <source>
        <dbReference type="EMBL" id="MBD1362375.1"/>
    </source>
</evidence>
<sequence length="190" mass="21779">MTEEIFNRSIETQELQLVGLENKLTHYGIVAFLLIIPLVLMVLHSIDYFNSGSTDYKDGEVWFLFLPSVLAVIFYFIQKKRLKFKIVKTSLNAEQLKGIINEVAKDLKWVRMSSSTKTYIAKTLPGFFSGSWGEQITVLFYNDTVLINSICDPDRRPSVVSMGRNRENENTLADKINEANNKLKRAPDLH</sequence>
<keyword evidence="1" id="KW-0472">Membrane</keyword>
<keyword evidence="1" id="KW-0812">Transmembrane</keyword>
<organism evidence="2 3">
    <name type="scientific">Mucilaginibacter pankratovii</name>
    <dbReference type="NCBI Taxonomy" id="2772110"/>
    <lineage>
        <taxon>Bacteria</taxon>
        <taxon>Pseudomonadati</taxon>
        <taxon>Bacteroidota</taxon>
        <taxon>Sphingobacteriia</taxon>
        <taxon>Sphingobacteriales</taxon>
        <taxon>Sphingobacteriaceae</taxon>
        <taxon>Mucilaginibacter</taxon>
    </lineage>
</organism>
<evidence type="ECO:0000313" key="3">
    <source>
        <dbReference type="Proteomes" id="UP000606600"/>
    </source>
</evidence>
<feature type="transmembrane region" description="Helical" evidence="1">
    <location>
        <begin position="24"/>
        <end position="46"/>
    </location>
</feature>
<evidence type="ECO:0000256" key="1">
    <source>
        <dbReference type="SAM" id="Phobius"/>
    </source>
</evidence>
<dbReference type="EMBL" id="JACWMY010000001">
    <property type="protein sequence ID" value="MBD1362375.1"/>
    <property type="molecule type" value="Genomic_DNA"/>
</dbReference>
<comment type="caution">
    <text evidence="2">The sequence shown here is derived from an EMBL/GenBank/DDBJ whole genome shotgun (WGS) entry which is preliminary data.</text>
</comment>
<keyword evidence="3" id="KW-1185">Reference proteome</keyword>
<dbReference type="Proteomes" id="UP000606600">
    <property type="component" value="Unassembled WGS sequence"/>
</dbReference>
<accession>A0ABR7WJA1</accession>
<dbReference type="RefSeq" id="WP_191187061.1">
    <property type="nucleotide sequence ID" value="NZ_JACWMY010000001.1"/>
</dbReference>
<reference evidence="2 3" key="1">
    <citation type="submission" date="2020-09" db="EMBL/GenBank/DDBJ databases">
        <title>Novel species of Mucilaginibacter isolated from a glacier on the Tibetan Plateau.</title>
        <authorList>
            <person name="Liu Q."/>
            <person name="Xin Y.-H."/>
        </authorList>
    </citation>
    <scope>NUCLEOTIDE SEQUENCE [LARGE SCALE GENOMIC DNA]</scope>
    <source>
        <strain evidence="2 3">ZT4R22</strain>
    </source>
</reference>
<feature type="transmembrane region" description="Helical" evidence="1">
    <location>
        <begin position="61"/>
        <end position="78"/>
    </location>
</feature>
<name>A0ABR7WJA1_9SPHI</name>
<protein>
    <recommendedName>
        <fullName evidence="4">DUF304 domain-containing protein</fullName>
    </recommendedName>
</protein>
<evidence type="ECO:0008006" key="4">
    <source>
        <dbReference type="Google" id="ProtNLM"/>
    </source>
</evidence>
<gene>
    <name evidence="2" type="ORF">IDJ77_01015</name>
</gene>
<proteinExistence type="predicted"/>
<keyword evidence="1" id="KW-1133">Transmembrane helix</keyword>